<proteinExistence type="predicted"/>
<name>A0A167XTP9_9HYPO</name>
<dbReference type="GO" id="GO:0016236">
    <property type="term" value="P:macroautophagy"/>
    <property type="evidence" value="ECO:0007669"/>
    <property type="project" value="TreeGrafter"/>
</dbReference>
<dbReference type="STRING" id="1081102.A0A167XTP9"/>
<dbReference type="InterPro" id="IPR036378">
    <property type="entry name" value="FAS1_dom_sf"/>
</dbReference>
<dbReference type="GO" id="GO:0000329">
    <property type="term" value="C:fungal-type vacuole membrane"/>
    <property type="evidence" value="ECO:0007669"/>
    <property type="project" value="TreeGrafter"/>
</dbReference>
<feature type="domain" description="FAS1" evidence="1">
    <location>
        <begin position="187"/>
        <end position="312"/>
    </location>
</feature>
<reference evidence="2 3" key="1">
    <citation type="journal article" date="2016" name="Genome Biol. Evol.">
        <title>Divergent and convergent evolution of fungal pathogenicity.</title>
        <authorList>
            <person name="Shang Y."/>
            <person name="Xiao G."/>
            <person name="Zheng P."/>
            <person name="Cen K."/>
            <person name="Zhan S."/>
            <person name="Wang C."/>
        </authorList>
    </citation>
    <scope>NUCLEOTIDE SEQUENCE [LARGE SCALE GENOMIC DNA]</scope>
    <source>
        <strain evidence="2 3">RCEF 264</strain>
    </source>
</reference>
<dbReference type="PROSITE" id="PS50213">
    <property type="entry name" value="FAS1"/>
    <property type="match status" value="1"/>
</dbReference>
<dbReference type="InterPro" id="IPR050904">
    <property type="entry name" value="Adhesion/Biosynth-related"/>
</dbReference>
<protein>
    <submittedName>
        <fullName evidence="2">Beta-ig-h3 fasciclin</fullName>
    </submittedName>
</protein>
<dbReference type="EMBL" id="AZHD01000003">
    <property type="protein sequence ID" value="OAA65387.1"/>
    <property type="molecule type" value="Genomic_DNA"/>
</dbReference>
<comment type="caution">
    <text evidence="2">The sequence shown here is derived from an EMBL/GenBank/DDBJ whole genome shotgun (WGS) entry which is preliminary data.</text>
</comment>
<dbReference type="OrthoDB" id="286301at2759"/>
<dbReference type="Gene3D" id="2.30.180.10">
    <property type="entry name" value="FAS1 domain"/>
    <property type="match status" value="2"/>
</dbReference>
<dbReference type="PANTHER" id="PTHR10900">
    <property type="entry name" value="PERIOSTIN-RELATED"/>
    <property type="match status" value="1"/>
</dbReference>
<sequence>MRPQTLLTAALAGYMTPAASQSLPSLYDALDAAGASKFAALIQADAGVSDLYGSGAIKTVFAPSDAAVIPSALSRRDTTSESQLEYQACKDQTRLAEASSGANGGVTLNTGLNAPGLGGTPQKALVDTRPANATNVSKRWNLSHRAANTSISLLKIEAGLGAVSNVIQADIAFDGGTIHITDSYFTLPESLSSTAALTGQTTFNSLANSSNLTSTLDNAQFVTVFLPSNAAFDAANSNSSTLSSSQLISNHVVSGFVGYLPALVDGLTLTTENGGVLTVSVRNDIWYINGAIITQANLILENGVAHVIDKVLLPAPKPATVTSSGTLAAALKAPSPVLALLASLVLLF</sequence>
<organism evidence="2 3">
    <name type="scientific">Niveomyces insectorum RCEF 264</name>
    <dbReference type="NCBI Taxonomy" id="1081102"/>
    <lineage>
        <taxon>Eukaryota</taxon>
        <taxon>Fungi</taxon>
        <taxon>Dikarya</taxon>
        <taxon>Ascomycota</taxon>
        <taxon>Pezizomycotina</taxon>
        <taxon>Sordariomycetes</taxon>
        <taxon>Hypocreomycetidae</taxon>
        <taxon>Hypocreales</taxon>
        <taxon>Cordycipitaceae</taxon>
        <taxon>Niveomyces</taxon>
    </lineage>
</organism>
<dbReference type="InterPro" id="IPR000782">
    <property type="entry name" value="FAS1_domain"/>
</dbReference>
<keyword evidence="3" id="KW-1185">Reference proteome</keyword>
<accession>A0A167XTP9</accession>
<dbReference type="SMART" id="SM00554">
    <property type="entry name" value="FAS1"/>
    <property type="match status" value="1"/>
</dbReference>
<dbReference type="PANTHER" id="PTHR10900:SF77">
    <property type="entry name" value="FI19380P1"/>
    <property type="match status" value="1"/>
</dbReference>
<dbReference type="Proteomes" id="UP000076874">
    <property type="component" value="Unassembled WGS sequence"/>
</dbReference>
<evidence type="ECO:0000313" key="2">
    <source>
        <dbReference type="EMBL" id="OAA65387.1"/>
    </source>
</evidence>
<gene>
    <name evidence="2" type="ORF">SPI_02174</name>
</gene>
<evidence type="ECO:0000259" key="1">
    <source>
        <dbReference type="PROSITE" id="PS50213"/>
    </source>
</evidence>
<dbReference type="SUPFAM" id="SSF82153">
    <property type="entry name" value="FAS1 domain"/>
    <property type="match status" value="2"/>
</dbReference>
<evidence type="ECO:0000313" key="3">
    <source>
        <dbReference type="Proteomes" id="UP000076874"/>
    </source>
</evidence>
<dbReference type="AlphaFoldDB" id="A0A167XTP9"/>
<dbReference type="Pfam" id="PF02469">
    <property type="entry name" value="Fasciclin"/>
    <property type="match status" value="1"/>
</dbReference>